<dbReference type="Pfam" id="PF00672">
    <property type="entry name" value="HAMP"/>
    <property type="match status" value="1"/>
</dbReference>
<keyword evidence="1" id="KW-0472">Membrane</keyword>
<dbReference type="GO" id="GO:0035556">
    <property type="term" value="P:intracellular signal transduction"/>
    <property type="evidence" value="ECO:0007669"/>
    <property type="project" value="InterPro"/>
</dbReference>
<sequence>MSLRWSWSLFSVLLTLVSSAVIALSMITVERDALRAGQENQLRLTASILSEALSMPMMADSRAEVDRLLEKFIETSPGAMIYLRWANGESETFGEGRIPSDVTSSLHVKGASVERQERWYAQGIDFNNSNLGTIALHLPAPEDDIYSGEMKLFLAMLALLLAMLAGALAYRFSAAITQLMHRLSAASRKVGTGDFSVHIPGYGSGEMGKSVGDFNQMVSQLSSRQMTLGLFGRYQNPQQVSDSFDRTLVNSDQPARTVAVMAVEMVDFGAYSSSIRESGGLSGLNRFFSVLDNIVSANGGHVDSISGSRMVAVFNHPLNLKNYQERAAMASLEIIEASKNLSLQQSDGTAVAFNVGLAQGEVLTGYLGSGKHREFRAVGAPVSLAEHLALLGSGDEIIAGGEILHQLGYGFEQSSLGTQTLAGGESLQVANITPNTERLIEAVQQGVSAAISNMEPDGLAAPSI</sequence>
<keyword evidence="1" id="KW-1133">Transmembrane helix</keyword>
<dbReference type="GO" id="GO:0004016">
    <property type="term" value="F:adenylate cyclase activity"/>
    <property type="evidence" value="ECO:0007669"/>
    <property type="project" value="UniProtKB-ARBA"/>
</dbReference>
<dbReference type="RefSeq" id="WP_198507081.1">
    <property type="nucleotide sequence ID" value="NZ_CP018799.1"/>
</dbReference>
<name>A0A2K8KYL2_MARES</name>
<dbReference type="PROSITE" id="PS50885">
    <property type="entry name" value="HAMP"/>
    <property type="match status" value="1"/>
</dbReference>
<dbReference type="Gene3D" id="3.30.70.1230">
    <property type="entry name" value="Nucleotide cyclase"/>
    <property type="match status" value="1"/>
</dbReference>
<dbReference type="EMBL" id="CP018799">
    <property type="protein sequence ID" value="ATX78591.1"/>
    <property type="molecule type" value="Genomic_DNA"/>
</dbReference>
<feature type="domain" description="Guanylate cyclase" evidence="2">
    <location>
        <begin position="259"/>
        <end position="389"/>
    </location>
</feature>
<dbReference type="CDD" id="cd06225">
    <property type="entry name" value="HAMP"/>
    <property type="match status" value="1"/>
</dbReference>
<gene>
    <name evidence="4" type="ORF">Ga0123461_0138</name>
</gene>
<dbReference type="KEGG" id="maes:Ga0123461_0138"/>
<feature type="transmembrane region" description="Helical" evidence="1">
    <location>
        <begin position="152"/>
        <end position="172"/>
    </location>
</feature>
<dbReference type="GO" id="GO:0009190">
    <property type="term" value="P:cyclic nucleotide biosynthetic process"/>
    <property type="evidence" value="ECO:0007669"/>
    <property type="project" value="InterPro"/>
</dbReference>
<dbReference type="SMART" id="SM00304">
    <property type="entry name" value="HAMP"/>
    <property type="match status" value="1"/>
</dbReference>
<proteinExistence type="predicted"/>
<dbReference type="CDD" id="cd07302">
    <property type="entry name" value="CHD"/>
    <property type="match status" value="1"/>
</dbReference>
<organism evidence="4 5">
    <name type="scientific">Mariprofundus aestuarium</name>
    <dbReference type="NCBI Taxonomy" id="1921086"/>
    <lineage>
        <taxon>Bacteria</taxon>
        <taxon>Pseudomonadati</taxon>
        <taxon>Pseudomonadota</taxon>
        <taxon>Candidatius Mariprofundia</taxon>
        <taxon>Mariprofundales</taxon>
        <taxon>Mariprofundaceae</taxon>
        <taxon>Mariprofundus</taxon>
    </lineage>
</organism>
<accession>A0A2K8KYL2</accession>
<dbReference type="SUPFAM" id="SSF55073">
    <property type="entry name" value="Nucleotide cyclase"/>
    <property type="match status" value="1"/>
</dbReference>
<evidence type="ECO:0000256" key="1">
    <source>
        <dbReference type="SAM" id="Phobius"/>
    </source>
</evidence>
<evidence type="ECO:0000259" key="2">
    <source>
        <dbReference type="PROSITE" id="PS50125"/>
    </source>
</evidence>
<dbReference type="Pfam" id="PF00211">
    <property type="entry name" value="Guanylate_cyc"/>
    <property type="match status" value="1"/>
</dbReference>
<feature type="domain" description="HAMP" evidence="3">
    <location>
        <begin position="174"/>
        <end position="226"/>
    </location>
</feature>
<evidence type="ECO:0000313" key="4">
    <source>
        <dbReference type="EMBL" id="ATX78591.1"/>
    </source>
</evidence>
<reference evidence="4 5" key="1">
    <citation type="submission" date="2016-12" db="EMBL/GenBank/DDBJ databases">
        <title>Isolation and genomic insights into novel planktonic Zetaproteobacteria from stratified waters of the Chesapeake Bay.</title>
        <authorList>
            <person name="McAllister S.M."/>
            <person name="Kato S."/>
            <person name="Chan C.S."/>
            <person name="Chiu B.K."/>
            <person name="Field E.K."/>
        </authorList>
    </citation>
    <scope>NUCLEOTIDE SEQUENCE [LARGE SCALE GENOMIC DNA]</scope>
    <source>
        <strain evidence="4 5">CP-5</strain>
    </source>
</reference>
<evidence type="ECO:0000313" key="5">
    <source>
        <dbReference type="Proteomes" id="UP000231701"/>
    </source>
</evidence>
<dbReference type="InterPro" id="IPR029787">
    <property type="entry name" value="Nucleotide_cyclase"/>
</dbReference>
<protein>
    <submittedName>
        <fullName evidence="4">Adenylate cyclase, class 3</fullName>
    </submittedName>
</protein>
<dbReference type="PROSITE" id="PS50125">
    <property type="entry name" value="GUANYLATE_CYCLASE_2"/>
    <property type="match status" value="1"/>
</dbReference>
<keyword evidence="5" id="KW-1185">Reference proteome</keyword>
<keyword evidence="1" id="KW-0812">Transmembrane</keyword>
<dbReference type="AlphaFoldDB" id="A0A2K8KYL2"/>
<dbReference type="Proteomes" id="UP000231701">
    <property type="component" value="Chromosome"/>
</dbReference>
<dbReference type="GO" id="GO:0016020">
    <property type="term" value="C:membrane"/>
    <property type="evidence" value="ECO:0007669"/>
    <property type="project" value="InterPro"/>
</dbReference>
<dbReference type="InterPro" id="IPR001054">
    <property type="entry name" value="A/G_cyclase"/>
</dbReference>
<evidence type="ECO:0000259" key="3">
    <source>
        <dbReference type="PROSITE" id="PS50885"/>
    </source>
</evidence>
<dbReference type="InterPro" id="IPR003660">
    <property type="entry name" value="HAMP_dom"/>
</dbReference>
<dbReference type="Gene3D" id="6.10.340.10">
    <property type="match status" value="1"/>
</dbReference>